<dbReference type="Gene3D" id="1.10.418.10">
    <property type="entry name" value="Calponin-like domain"/>
    <property type="match status" value="1"/>
</dbReference>
<feature type="region of interest" description="Disordered" evidence="1">
    <location>
        <begin position="247"/>
        <end position="273"/>
    </location>
</feature>
<keyword evidence="3" id="KW-0282">Flagellum</keyword>
<gene>
    <name evidence="3" type="ORF">X777_05612</name>
</gene>
<dbReference type="OrthoDB" id="193300at2759"/>
<accession>A0A026WE89</accession>
<evidence type="ECO:0000259" key="2">
    <source>
        <dbReference type="Pfam" id="PF06294"/>
    </source>
</evidence>
<evidence type="ECO:0000313" key="3">
    <source>
        <dbReference type="EMBL" id="EZA54382.1"/>
    </source>
</evidence>
<dbReference type="PANTHER" id="PTHR12509">
    <property type="entry name" value="SPERMATOGENESIS-ASSOCIATED 4-RELATED"/>
    <property type="match status" value="1"/>
</dbReference>
<dbReference type="GO" id="GO:0005930">
    <property type="term" value="C:axoneme"/>
    <property type="evidence" value="ECO:0007669"/>
    <property type="project" value="TreeGrafter"/>
</dbReference>
<dbReference type="PANTHER" id="PTHR12509:SF9">
    <property type="entry name" value="SPERM FLAGELLAR PROTEIN 1 ISOFORM X1"/>
    <property type="match status" value="1"/>
</dbReference>
<keyword evidence="3" id="KW-0966">Cell projection</keyword>
<dbReference type="EMBL" id="KK107250">
    <property type="protein sequence ID" value="EZA54382.1"/>
    <property type="molecule type" value="Genomic_DNA"/>
</dbReference>
<dbReference type="OMA" id="NWEIFNH"/>
<dbReference type="Proteomes" id="UP000053097">
    <property type="component" value="Unassembled WGS sequence"/>
</dbReference>
<dbReference type="InterPro" id="IPR052111">
    <property type="entry name" value="Spermatogenesis_Ciliary_MAP"/>
</dbReference>
<dbReference type="GO" id="GO:0051493">
    <property type="term" value="P:regulation of cytoskeleton organization"/>
    <property type="evidence" value="ECO:0007669"/>
    <property type="project" value="TreeGrafter"/>
</dbReference>
<keyword evidence="4" id="KW-1185">Reference proteome</keyword>
<evidence type="ECO:0000313" key="4">
    <source>
        <dbReference type="Proteomes" id="UP000053097"/>
    </source>
</evidence>
<dbReference type="InterPro" id="IPR036872">
    <property type="entry name" value="CH_dom_sf"/>
</dbReference>
<sequence length="273" mass="31430">MAPATVSRLWEIGVIRGIFPDLPVQGWCKRIMHVERQTHARCLRGQLFPVVAKEVRKGFDRTAGHDQVLMAEILKWYYPSHVELHNYVSASSLHAKKENWSTLNWKVFARLNMRLSKGMIHHLASASQGTIERLLWQLRIKILGNGEDVHRSRLKCSTEKEDDDVKTSSDALVADATAKQVENVIEETVPRTVYADLKQELREKEELTRSLNHKIAYLESSMKLKDLRISTLSEQIPQNAVEMDQLMKPRPSDSARSKLRVLRSQNFHETKTN</sequence>
<feature type="compositionally biased region" description="Basic and acidic residues" evidence="1">
    <location>
        <begin position="247"/>
        <end position="256"/>
    </location>
</feature>
<proteinExistence type="predicted"/>
<name>A0A026WE89_OOCBI</name>
<dbReference type="InterPro" id="IPR010441">
    <property type="entry name" value="CH_2"/>
</dbReference>
<evidence type="ECO:0000256" key="1">
    <source>
        <dbReference type="SAM" id="MobiDB-lite"/>
    </source>
</evidence>
<dbReference type="GO" id="GO:0008017">
    <property type="term" value="F:microtubule binding"/>
    <property type="evidence" value="ECO:0007669"/>
    <property type="project" value="TreeGrafter"/>
</dbReference>
<dbReference type="STRING" id="2015173.A0A026WE89"/>
<protein>
    <submittedName>
        <fullName evidence="3">Sperm flagellar protein</fullName>
    </submittedName>
</protein>
<dbReference type="AlphaFoldDB" id="A0A026WE89"/>
<feature type="domain" description="CH-like" evidence="2">
    <location>
        <begin position="66"/>
        <end position="139"/>
    </location>
</feature>
<organism evidence="3 4">
    <name type="scientific">Ooceraea biroi</name>
    <name type="common">Clonal raider ant</name>
    <name type="synonym">Cerapachys biroi</name>
    <dbReference type="NCBI Taxonomy" id="2015173"/>
    <lineage>
        <taxon>Eukaryota</taxon>
        <taxon>Metazoa</taxon>
        <taxon>Ecdysozoa</taxon>
        <taxon>Arthropoda</taxon>
        <taxon>Hexapoda</taxon>
        <taxon>Insecta</taxon>
        <taxon>Pterygota</taxon>
        <taxon>Neoptera</taxon>
        <taxon>Endopterygota</taxon>
        <taxon>Hymenoptera</taxon>
        <taxon>Apocrita</taxon>
        <taxon>Aculeata</taxon>
        <taxon>Formicoidea</taxon>
        <taxon>Formicidae</taxon>
        <taxon>Dorylinae</taxon>
        <taxon>Ooceraea</taxon>
    </lineage>
</organism>
<keyword evidence="3" id="KW-0969">Cilium</keyword>
<reference evidence="3 4" key="1">
    <citation type="journal article" date="2014" name="Curr. Biol.">
        <title>The genome of the clonal raider ant Cerapachys biroi.</title>
        <authorList>
            <person name="Oxley P.R."/>
            <person name="Ji L."/>
            <person name="Fetter-Pruneda I."/>
            <person name="McKenzie S.K."/>
            <person name="Li C."/>
            <person name="Hu H."/>
            <person name="Zhang G."/>
            <person name="Kronauer D.J."/>
        </authorList>
    </citation>
    <scope>NUCLEOTIDE SEQUENCE [LARGE SCALE GENOMIC DNA]</scope>
</reference>
<dbReference type="Pfam" id="PF06294">
    <property type="entry name" value="CH_2"/>
    <property type="match status" value="1"/>
</dbReference>